<dbReference type="RefSeq" id="XP_016638395.1">
    <property type="nucleotide sequence ID" value="XM_016784155.1"/>
</dbReference>
<feature type="transmembrane region" description="Helical" evidence="2">
    <location>
        <begin position="264"/>
        <end position="291"/>
    </location>
</feature>
<proteinExistence type="predicted"/>
<feature type="transmembrane region" description="Helical" evidence="2">
    <location>
        <begin position="181"/>
        <end position="205"/>
    </location>
</feature>
<evidence type="ECO:0008006" key="5">
    <source>
        <dbReference type="Google" id="ProtNLM"/>
    </source>
</evidence>
<keyword evidence="2" id="KW-1133">Transmembrane helix</keyword>
<name>A0A084FU34_PSEDA</name>
<sequence length="411" mass="45106">MAVSNRPPANGFVRVMRFIYNPIGFSKGYNFILFFIFGGALLGFTLARFQYVDFHGRFCGPPNGMDHALAGECYYYNVGYEKIGIIMHLVCILPASLLVCFQFVPVIRHKALIIHRINGYIVILLALAGTAGAIMATRHAFGGGMDIQTGVGFLSIIFLVSLVMGYINIKRLQLEQHRAWMLRAWVYAGSIITVRIIAFAASAIISSMGPFYQLRECGQVEEAFGNLGNWTAVVYPECTGYMAGNDTHALTRVKADVNGSPIELAVAFGTMFGASLWLSIALHAIGVEIYLRLTPAESERLRNISYQRQLEAGMKNPGAAGLTADRFGDSDKWKPKYESCSGEEHGLTPIPQKALGEETTAYLGPGSSVPIDERHSSTPSVQPLVSQGQVPPNPARPYAYDYHNERGAYSR</sequence>
<organism evidence="3 4">
    <name type="scientific">Pseudallescheria apiosperma</name>
    <name type="common">Scedosporium apiospermum</name>
    <dbReference type="NCBI Taxonomy" id="563466"/>
    <lineage>
        <taxon>Eukaryota</taxon>
        <taxon>Fungi</taxon>
        <taxon>Dikarya</taxon>
        <taxon>Ascomycota</taxon>
        <taxon>Pezizomycotina</taxon>
        <taxon>Sordariomycetes</taxon>
        <taxon>Hypocreomycetidae</taxon>
        <taxon>Microascales</taxon>
        <taxon>Microascaceae</taxon>
        <taxon>Scedosporium</taxon>
    </lineage>
</organism>
<dbReference type="InterPro" id="IPR018750">
    <property type="entry name" value="DUF2306_membrane"/>
</dbReference>
<accession>A0A084FU34</accession>
<evidence type="ECO:0000256" key="1">
    <source>
        <dbReference type="SAM" id="MobiDB-lite"/>
    </source>
</evidence>
<dbReference type="Proteomes" id="UP000028545">
    <property type="component" value="Unassembled WGS sequence"/>
</dbReference>
<evidence type="ECO:0000313" key="3">
    <source>
        <dbReference type="EMBL" id="KEZ38596.1"/>
    </source>
</evidence>
<dbReference type="OrthoDB" id="193478at2759"/>
<protein>
    <recommendedName>
        <fullName evidence="5">Microtubule associated protein</fullName>
    </recommendedName>
</protein>
<dbReference type="AlphaFoldDB" id="A0A084FU34"/>
<dbReference type="Pfam" id="PF10067">
    <property type="entry name" value="DUF2306"/>
    <property type="match status" value="1"/>
</dbReference>
<dbReference type="OMA" id="CIITTRI"/>
<feature type="transmembrane region" description="Helical" evidence="2">
    <location>
        <begin position="28"/>
        <end position="47"/>
    </location>
</feature>
<feature type="transmembrane region" description="Helical" evidence="2">
    <location>
        <begin position="147"/>
        <end position="169"/>
    </location>
</feature>
<keyword evidence="2" id="KW-0472">Membrane</keyword>
<dbReference type="HOGENOM" id="CLU_054818_0_1_1"/>
<keyword evidence="2" id="KW-0812">Transmembrane</keyword>
<feature type="transmembrane region" description="Helical" evidence="2">
    <location>
        <begin position="119"/>
        <end position="141"/>
    </location>
</feature>
<feature type="compositionally biased region" description="Basic and acidic residues" evidence="1">
    <location>
        <begin position="402"/>
        <end position="411"/>
    </location>
</feature>
<dbReference type="VEuPathDB" id="FungiDB:SAPIO_CDS10588"/>
<dbReference type="EMBL" id="JOWA01000176">
    <property type="protein sequence ID" value="KEZ38596.1"/>
    <property type="molecule type" value="Genomic_DNA"/>
</dbReference>
<evidence type="ECO:0000256" key="2">
    <source>
        <dbReference type="SAM" id="Phobius"/>
    </source>
</evidence>
<dbReference type="KEGG" id="sapo:SAPIO_CDS10588"/>
<feature type="region of interest" description="Disordered" evidence="1">
    <location>
        <begin position="361"/>
        <end position="411"/>
    </location>
</feature>
<feature type="transmembrane region" description="Helical" evidence="2">
    <location>
        <begin position="85"/>
        <end position="107"/>
    </location>
</feature>
<feature type="compositionally biased region" description="Polar residues" evidence="1">
    <location>
        <begin position="377"/>
        <end position="390"/>
    </location>
</feature>
<gene>
    <name evidence="3" type="ORF">SAPIO_CDS10588</name>
</gene>
<keyword evidence="4" id="KW-1185">Reference proteome</keyword>
<reference evidence="3 4" key="1">
    <citation type="journal article" date="2014" name="Genome Announc.">
        <title>Draft genome sequence of the pathogenic fungus Scedosporium apiospermum.</title>
        <authorList>
            <person name="Vandeputte P."/>
            <person name="Ghamrawi S."/>
            <person name="Rechenmann M."/>
            <person name="Iltis A."/>
            <person name="Giraud S."/>
            <person name="Fleury M."/>
            <person name="Thornton C."/>
            <person name="Delhaes L."/>
            <person name="Meyer W."/>
            <person name="Papon N."/>
            <person name="Bouchara J.P."/>
        </authorList>
    </citation>
    <scope>NUCLEOTIDE SEQUENCE [LARGE SCALE GENOMIC DNA]</scope>
    <source>
        <strain evidence="3 4">IHEM 14462</strain>
    </source>
</reference>
<evidence type="ECO:0000313" key="4">
    <source>
        <dbReference type="Proteomes" id="UP000028545"/>
    </source>
</evidence>
<dbReference type="GeneID" id="27719799"/>
<comment type="caution">
    <text evidence="3">The sequence shown here is derived from an EMBL/GenBank/DDBJ whole genome shotgun (WGS) entry which is preliminary data.</text>
</comment>